<dbReference type="Proteomes" id="UP001326715">
    <property type="component" value="Chromosome"/>
</dbReference>
<dbReference type="Pfam" id="PF11751">
    <property type="entry name" value="PorP_SprF"/>
    <property type="match status" value="1"/>
</dbReference>
<dbReference type="EMBL" id="FPIZ01000011">
    <property type="protein sequence ID" value="SFW70381.1"/>
    <property type="molecule type" value="Genomic_DNA"/>
</dbReference>
<accession>A0A1K1RED9</accession>
<dbReference type="RefSeq" id="WP_245801798.1">
    <property type="nucleotide sequence ID" value="NZ_CBHWAX010000051.1"/>
</dbReference>
<dbReference type="EMBL" id="CP140154">
    <property type="protein sequence ID" value="WQG88686.1"/>
    <property type="molecule type" value="Genomic_DNA"/>
</dbReference>
<sequence>MTNMKQFVKIIAGCTMLLGTALQGIGQDMHFSQYFNAPLLTNPANTGFIPDGNYRLGVTYRDQWASIPVPYRTMSAFGDFQLFRDKLEYGWVGVGAVLLRDVAGSGNLTSTKAYASVAYHQLLGQSSLLSLGFNVGSANKRVDVTKLTFGDQWNGKFFDAQVPTAEPFSATSVTYYDMQVGMNYAYFPTDNIYINAGVSAQHVNKPRETFYEGNTVIPRLYTGFINASIKMSDKVIINPSAYYARQAGANEVVIGGNLAYNLSEHGETQMYGGVYVRAKDAAILLVGYQLKGVKMMFSYDATMSSLAAANSHRGAYEVGIVYTGLYPNRAFNGAKRMTICPSF</sequence>
<dbReference type="InterPro" id="IPR019861">
    <property type="entry name" value="PorP/SprF_Bacteroidetes"/>
</dbReference>
<reference evidence="2 4" key="2">
    <citation type="submission" date="2023-11" db="EMBL/GenBank/DDBJ databases">
        <title>MicrobeMod: A computational toolkit for identifying prokaryotic methylation and restriction-modification with nanopore sequencing.</title>
        <authorList>
            <person name="Crits-Christoph A."/>
            <person name="Kang S.C."/>
            <person name="Lee H."/>
            <person name="Ostrov N."/>
        </authorList>
    </citation>
    <scope>NUCLEOTIDE SEQUENCE [LARGE SCALE GENOMIC DNA]</scope>
    <source>
        <strain evidence="2 4">ATCC 23090</strain>
    </source>
</reference>
<evidence type="ECO:0000313" key="3">
    <source>
        <dbReference type="Proteomes" id="UP000183788"/>
    </source>
</evidence>
<organism evidence="1 3">
    <name type="scientific">Chitinophaga sancti</name>
    <dbReference type="NCBI Taxonomy" id="1004"/>
    <lineage>
        <taxon>Bacteria</taxon>
        <taxon>Pseudomonadati</taxon>
        <taxon>Bacteroidota</taxon>
        <taxon>Chitinophagia</taxon>
        <taxon>Chitinophagales</taxon>
        <taxon>Chitinophagaceae</taxon>
        <taxon>Chitinophaga</taxon>
    </lineage>
</organism>
<evidence type="ECO:0000313" key="4">
    <source>
        <dbReference type="Proteomes" id="UP001326715"/>
    </source>
</evidence>
<reference evidence="1 3" key="1">
    <citation type="submission" date="2016-11" db="EMBL/GenBank/DDBJ databases">
        <authorList>
            <person name="Jaros S."/>
            <person name="Januszkiewicz K."/>
            <person name="Wedrychowicz H."/>
        </authorList>
    </citation>
    <scope>NUCLEOTIDE SEQUENCE [LARGE SCALE GENOMIC DNA]</scope>
    <source>
        <strain evidence="1 3">DSM 784</strain>
    </source>
</reference>
<dbReference type="STRING" id="1004.SAMN05661012_03701"/>
<gene>
    <name evidence="1" type="ORF">SAMN05661012_03701</name>
    <name evidence="2" type="ORF">SR876_27545</name>
</gene>
<name>A0A1K1RED9_9BACT</name>
<evidence type="ECO:0000313" key="1">
    <source>
        <dbReference type="EMBL" id="SFW70381.1"/>
    </source>
</evidence>
<keyword evidence="4" id="KW-1185">Reference proteome</keyword>
<dbReference type="AlphaFoldDB" id="A0A1K1RED9"/>
<dbReference type="Proteomes" id="UP000183788">
    <property type="component" value="Unassembled WGS sequence"/>
</dbReference>
<evidence type="ECO:0000313" key="2">
    <source>
        <dbReference type="EMBL" id="WQG88686.1"/>
    </source>
</evidence>
<proteinExistence type="predicted"/>
<dbReference type="NCBIfam" id="TIGR03519">
    <property type="entry name" value="T9SS_PorP_fam"/>
    <property type="match status" value="1"/>
</dbReference>
<protein>
    <submittedName>
        <fullName evidence="2">PorP/SprF family type IX secretion system membrane protein</fullName>
    </submittedName>
    <submittedName>
        <fullName evidence="1">Type IX secretion system membrane protein, PorP/SprF family</fullName>
    </submittedName>
</protein>